<comment type="caution">
    <text evidence="1">The sequence shown here is derived from an EMBL/GenBank/DDBJ whole genome shotgun (WGS) entry which is preliminary data.</text>
</comment>
<dbReference type="AlphaFoldDB" id="A0A830ZXG9"/>
<reference evidence="1 2" key="1">
    <citation type="submission" date="2012-04" db="EMBL/GenBank/DDBJ databases">
        <authorList>
            <person name="Genoscope - CEA"/>
        </authorList>
    </citation>
    <scope>NUCLEOTIDE SEQUENCE [LARGE SCALE GENOMIC DNA]</scope>
    <source>
        <strain evidence="1 2">9432</strain>
    </source>
</reference>
<gene>
    <name evidence="1" type="ORF">MICCA_80030</name>
</gene>
<evidence type="ECO:0000313" key="2">
    <source>
        <dbReference type="Proteomes" id="UP000005806"/>
    </source>
</evidence>
<dbReference type="Proteomes" id="UP000005806">
    <property type="component" value="Unassembled WGS sequence"/>
</dbReference>
<proteinExistence type="predicted"/>
<organism evidence="1 2">
    <name type="scientific">Microcystis aeruginosa PCC 9432</name>
    <dbReference type="NCBI Taxonomy" id="1160280"/>
    <lineage>
        <taxon>Bacteria</taxon>
        <taxon>Bacillati</taxon>
        <taxon>Cyanobacteriota</taxon>
        <taxon>Cyanophyceae</taxon>
        <taxon>Oscillatoriophycideae</taxon>
        <taxon>Chroococcales</taxon>
        <taxon>Microcystaceae</taxon>
        <taxon>Microcystis</taxon>
    </lineage>
</organism>
<sequence>MVCKDEINTNNRLRRILIAYPEIRRIFPNPFTNAKMKSIIEKLFENRE</sequence>
<name>A0A830ZXG9_MICAE</name>
<dbReference type="EMBL" id="CAIH01000417">
    <property type="protein sequence ID" value="CCH95362.1"/>
    <property type="molecule type" value="Genomic_DNA"/>
</dbReference>
<evidence type="ECO:0000313" key="1">
    <source>
        <dbReference type="EMBL" id="CCH95362.1"/>
    </source>
</evidence>
<accession>A0A830ZXG9</accession>
<protein>
    <submittedName>
        <fullName evidence="1">Uncharacterized protein</fullName>
    </submittedName>
</protein>